<dbReference type="EMBL" id="DTBE01000027">
    <property type="protein sequence ID" value="HGQ59272.1"/>
    <property type="molecule type" value="Genomic_DNA"/>
</dbReference>
<evidence type="ECO:0000313" key="5">
    <source>
        <dbReference type="EMBL" id="HGQ59272.1"/>
    </source>
</evidence>
<dbReference type="Gene3D" id="3.30.70.270">
    <property type="match status" value="1"/>
</dbReference>
<evidence type="ECO:0000256" key="4">
    <source>
        <dbReference type="PIRNR" id="PIRNR009265"/>
    </source>
</evidence>
<comment type="catalytic activity">
    <reaction evidence="3 4">
        <text>GTP + 3 H2O = 2-amino-5-formylamino-6-(5-phospho-D-ribosylamino)pyrimidin-4(3H)-one + 2 phosphate + 2 H(+)</text>
        <dbReference type="Rhea" id="RHEA:22468"/>
        <dbReference type="ChEBI" id="CHEBI:15377"/>
        <dbReference type="ChEBI" id="CHEBI:15378"/>
        <dbReference type="ChEBI" id="CHEBI:37565"/>
        <dbReference type="ChEBI" id="CHEBI:43474"/>
        <dbReference type="ChEBI" id="CHEBI:57258"/>
        <dbReference type="EC" id="3.5.4.29"/>
    </reaction>
</comment>
<dbReference type="GO" id="GO:0043740">
    <property type="term" value="F:GTP cyclohydrolase IIa activity"/>
    <property type="evidence" value="ECO:0007669"/>
    <property type="project" value="UniProtKB-UniRule"/>
</dbReference>
<evidence type="ECO:0000256" key="2">
    <source>
        <dbReference type="ARBA" id="ARBA00023134"/>
    </source>
</evidence>
<dbReference type="InterPro" id="IPR007839">
    <property type="entry name" value="GTP_CycHdrlase_3"/>
</dbReference>
<gene>
    <name evidence="3" type="primary">gch3</name>
    <name evidence="5" type="ORF">ENU09_00880</name>
    <name evidence="6" type="ORF">ENU20_01575</name>
</gene>
<name>A0A7C4NUX6_STAMA</name>
<dbReference type="InterPro" id="IPR043128">
    <property type="entry name" value="Rev_trsase/Diguanyl_cyclase"/>
</dbReference>
<dbReference type="PIRSF" id="PIRSF009265">
    <property type="entry name" value="GTP_cyclohydro_3"/>
    <property type="match status" value="1"/>
</dbReference>
<sequence>MPRITLVKLVDYRKWTEELGFDREGLIQIKQAEIYRWIQERAWSMGFFAMPLMYDHYLILTNGISREELIDLAEYIEEKTPCSIKVVSITHKNPAIAQLYASRILQVSENKITYIDGEDSVNVIAHIDLNDITSLINETSIYEAYLEVNMLLNQLSSQIYEQNGLVSYLGGDNFVAILPSENYEKLITRIPGCLKVGVGVSINPREAFKLATEALTRIRKGYVKTNYLIIQSSS</sequence>
<dbReference type="AlphaFoldDB" id="A0A7C4NUX6"/>
<evidence type="ECO:0000313" key="6">
    <source>
        <dbReference type="EMBL" id="HGQ73754.1"/>
    </source>
</evidence>
<dbReference type="EC" id="3.5.4.29" evidence="3 4"/>
<protein>
    <recommendedName>
        <fullName evidence="3 4">GTP cyclohydrolase III</fullName>
        <ecNumber evidence="3 4">3.5.4.29</ecNumber>
    </recommendedName>
</protein>
<reference evidence="6" key="1">
    <citation type="journal article" date="2020" name="mSystems">
        <title>Genome- and Community-Level Interaction Insights into Carbon Utilization and Element Cycling Functions of Hydrothermarchaeota in Hydrothermal Sediment.</title>
        <authorList>
            <person name="Zhou Z."/>
            <person name="Liu Y."/>
            <person name="Xu W."/>
            <person name="Pan J."/>
            <person name="Luo Z.H."/>
            <person name="Li M."/>
        </authorList>
    </citation>
    <scope>NUCLEOTIDE SEQUENCE [LARGE SCALE GENOMIC DNA]</scope>
    <source>
        <strain evidence="5">SpSt-638</strain>
        <strain evidence="6">SpSt-648</strain>
    </source>
</reference>
<evidence type="ECO:0000256" key="1">
    <source>
        <dbReference type="ARBA" id="ARBA00022801"/>
    </source>
</evidence>
<dbReference type="Pfam" id="PF05165">
    <property type="entry name" value="GCH_III"/>
    <property type="match status" value="1"/>
</dbReference>
<comment type="caution">
    <text evidence="6">The sequence shown here is derived from an EMBL/GenBank/DDBJ whole genome shotgun (WGS) entry which is preliminary data.</text>
</comment>
<keyword evidence="1 3" id="KW-0378">Hydrolase</keyword>
<keyword evidence="2 3" id="KW-0342">GTP-binding</keyword>
<dbReference type="Gene3D" id="3.30.70.1230">
    <property type="entry name" value="Nucleotide cyclase"/>
    <property type="match status" value="1"/>
</dbReference>
<organism evidence="6">
    <name type="scientific">Staphylothermus marinus</name>
    <dbReference type="NCBI Taxonomy" id="2280"/>
    <lineage>
        <taxon>Archaea</taxon>
        <taxon>Thermoproteota</taxon>
        <taxon>Thermoprotei</taxon>
        <taxon>Desulfurococcales</taxon>
        <taxon>Desulfurococcaceae</taxon>
        <taxon>Staphylothermus</taxon>
    </lineage>
</organism>
<dbReference type="HAMAP" id="MF_00608">
    <property type="entry name" value="GTP_cyclohydro_3"/>
    <property type="match status" value="1"/>
</dbReference>
<dbReference type="GO" id="GO:0005525">
    <property type="term" value="F:GTP binding"/>
    <property type="evidence" value="ECO:0007669"/>
    <property type="project" value="UniProtKB-KW"/>
</dbReference>
<evidence type="ECO:0000256" key="3">
    <source>
        <dbReference type="HAMAP-Rule" id="MF_00608"/>
    </source>
</evidence>
<comment type="similarity">
    <text evidence="3 4">Belongs to the archaeal-type GTP cyclohydrolase family.</text>
</comment>
<keyword evidence="3" id="KW-0547">Nucleotide-binding</keyword>
<proteinExistence type="inferred from homology"/>
<accession>A0A7C4NUX6</accession>
<dbReference type="PANTHER" id="PTHR42202">
    <property type="entry name" value="GTP CYCLOHYDROLASE III"/>
    <property type="match status" value="1"/>
</dbReference>
<dbReference type="PANTHER" id="PTHR42202:SF1">
    <property type="entry name" value="GTP CYCLOHYDROLASE III"/>
    <property type="match status" value="1"/>
</dbReference>
<dbReference type="EMBL" id="DTBP01000013">
    <property type="protein sequence ID" value="HGQ73754.1"/>
    <property type="molecule type" value="Genomic_DNA"/>
</dbReference>
<comment type="function">
    <text evidence="3 4">Catalyzes the formation of 2-amino-5-formylamino-6-ribofuranosylamino-4(3H)-pyrimidinone ribonucleotide monophosphate and inorganic phosphate from GTP. Also has an independent pyrophosphate phosphohydrolase activity.</text>
</comment>
<dbReference type="InterPro" id="IPR029787">
    <property type="entry name" value="Nucleotide_cyclase"/>
</dbReference>